<reference evidence="2" key="2">
    <citation type="submission" date="2015-01" db="EMBL/GenBank/DDBJ databases">
        <title>Evolutionary Origins and Diversification of the Mycorrhizal Mutualists.</title>
        <authorList>
            <consortium name="DOE Joint Genome Institute"/>
            <consortium name="Mycorrhizal Genomics Consortium"/>
            <person name="Kohler A."/>
            <person name="Kuo A."/>
            <person name="Nagy L.G."/>
            <person name="Floudas D."/>
            <person name="Copeland A."/>
            <person name="Barry K.W."/>
            <person name="Cichocki N."/>
            <person name="Veneault-Fourrey C."/>
            <person name="LaButti K."/>
            <person name="Lindquist E.A."/>
            <person name="Lipzen A."/>
            <person name="Lundell T."/>
            <person name="Morin E."/>
            <person name="Murat C."/>
            <person name="Riley R."/>
            <person name="Ohm R."/>
            <person name="Sun H."/>
            <person name="Tunlid A."/>
            <person name="Henrissat B."/>
            <person name="Grigoriev I.V."/>
            <person name="Hibbett D.S."/>
            <person name="Martin F."/>
        </authorList>
    </citation>
    <scope>NUCLEOTIDE SEQUENCE [LARGE SCALE GENOMIC DNA]</scope>
    <source>
        <strain evidence="2">Marx 270</strain>
    </source>
</reference>
<name>A0A0C3P4G3_PISTI</name>
<proteinExistence type="predicted"/>
<dbReference type="Proteomes" id="UP000054217">
    <property type="component" value="Unassembled WGS sequence"/>
</dbReference>
<evidence type="ECO:0000313" key="1">
    <source>
        <dbReference type="EMBL" id="KIO07930.1"/>
    </source>
</evidence>
<accession>A0A0C3P4G3</accession>
<organism evidence="1 2">
    <name type="scientific">Pisolithus tinctorius Marx 270</name>
    <dbReference type="NCBI Taxonomy" id="870435"/>
    <lineage>
        <taxon>Eukaryota</taxon>
        <taxon>Fungi</taxon>
        <taxon>Dikarya</taxon>
        <taxon>Basidiomycota</taxon>
        <taxon>Agaricomycotina</taxon>
        <taxon>Agaricomycetes</taxon>
        <taxon>Agaricomycetidae</taxon>
        <taxon>Boletales</taxon>
        <taxon>Sclerodermatineae</taxon>
        <taxon>Pisolithaceae</taxon>
        <taxon>Pisolithus</taxon>
    </lineage>
</organism>
<sequence>MLSGSLDEQLMFSMSNLSSELQVLSDTADVIRSCHICFSFVPSHALGDSEQLIYGVLQGDRDRLTCAQPVKLHHDGWIKGPNGELLLWIPVTLRSPLYTMRTKVVIPRGCCIELDLSHMVHGHQWHKCYKPIAKVAI</sequence>
<gene>
    <name evidence="1" type="ORF">M404DRAFT_376986</name>
</gene>
<reference evidence="1 2" key="1">
    <citation type="submission" date="2014-04" db="EMBL/GenBank/DDBJ databases">
        <authorList>
            <consortium name="DOE Joint Genome Institute"/>
            <person name="Kuo A."/>
            <person name="Kohler A."/>
            <person name="Costa M.D."/>
            <person name="Nagy L.G."/>
            <person name="Floudas D."/>
            <person name="Copeland A."/>
            <person name="Barry K.W."/>
            <person name="Cichocki N."/>
            <person name="Veneault-Fourrey C."/>
            <person name="LaButti K."/>
            <person name="Lindquist E.A."/>
            <person name="Lipzen A."/>
            <person name="Lundell T."/>
            <person name="Morin E."/>
            <person name="Murat C."/>
            <person name="Sun H."/>
            <person name="Tunlid A."/>
            <person name="Henrissat B."/>
            <person name="Grigoriev I.V."/>
            <person name="Hibbett D.S."/>
            <person name="Martin F."/>
            <person name="Nordberg H.P."/>
            <person name="Cantor M.N."/>
            <person name="Hua S.X."/>
        </authorList>
    </citation>
    <scope>NUCLEOTIDE SEQUENCE [LARGE SCALE GENOMIC DNA]</scope>
    <source>
        <strain evidence="1 2">Marx 270</strain>
    </source>
</reference>
<dbReference type="AlphaFoldDB" id="A0A0C3P4G3"/>
<dbReference type="HOGENOM" id="CLU_000288_57_19_1"/>
<dbReference type="OrthoDB" id="2615105at2759"/>
<dbReference type="InParanoid" id="A0A0C3P4G3"/>
<dbReference type="EMBL" id="KN831958">
    <property type="protein sequence ID" value="KIO07930.1"/>
    <property type="molecule type" value="Genomic_DNA"/>
</dbReference>
<keyword evidence="2" id="KW-1185">Reference proteome</keyword>
<evidence type="ECO:0000313" key="2">
    <source>
        <dbReference type="Proteomes" id="UP000054217"/>
    </source>
</evidence>
<protein>
    <submittedName>
        <fullName evidence="1">Uncharacterized protein</fullName>
    </submittedName>
</protein>